<accession>A0A6F9XJM6</accession>
<organism evidence="2">
    <name type="scientific">Ligilactobacillus agilis</name>
    <dbReference type="NCBI Taxonomy" id="1601"/>
    <lineage>
        <taxon>Bacteria</taxon>
        <taxon>Bacillati</taxon>
        <taxon>Bacillota</taxon>
        <taxon>Bacilli</taxon>
        <taxon>Lactobacillales</taxon>
        <taxon>Lactobacillaceae</taxon>
        <taxon>Ligilactobacillus</taxon>
    </lineage>
</organism>
<feature type="region of interest" description="Disordered" evidence="1">
    <location>
        <begin position="235"/>
        <end position="266"/>
    </location>
</feature>
<feature type="compositionally biased region" description="Low complexity" evidence="1">
    <location>
        <begin position="235"/>
        <end position="251"/>
    </location>
</feature>
<reference evidence="2" key="1">
    <citation type="submission" date="2019-10" db="EMBL/GenBank/DDBJ databases">
        <title>Lactobacillus agilis SY212 Whole Genome Sequencing Project.</title>
        <authorList>
            <person name="Suzuki S."/>
            <person name="Endo A."/>
            <person name="Maeno S."/>
            <person name="Shiwa Y."/>
            <person name="Matsutani M."/>
            <person name="Kajikawa A."/>
        </authorList>
    </citation>
    <scope>NUCLEOTIDE SEQUENCE</scope>
    <source>
        <strain evidence="2">SY212</strain>
    </source>
</reference>
<dbReference type="Proteomes" id="UP000494265">
    <property type="component" value="Unassembled WGS sequence"/>
</dbReference>
<dbReference type="EMBL" id="BLAM01000054">
    <property type="protein sequence ID" value="GET05405.1"/>
    <property type="molecule type" value="Genomic_DNA"/>
</dbReference>
<dbReference type="AlphaFoldDB" id="A0A6F9XJM6"/>
<name>A0A6F9XJM6_9LACO</name>
<feature type="region of interest" description="Disordered" evidence="1">
    <location>
        <begin position="376"/>
        <end position="400"/>
    </location>
</feature>
<gene>
    <name evidence="2" type="ORF">SY212_04350</name>
</gene>
<protein>
    <submittedName>
        <fullName evidence="2">Uncharacterized protein</fullName>
    </submittedName>
</protein>
<dbReference type="RefSeq" id="WP_172584246.1">
    <property type="nucleotide sequence ID" value="NZ_BLAM01000054.1"/>
</dbReference>
<sequence length="420" mass="48523">MELINDWINLSNYDQRKDYNFIKANRELLQSKDVTAEEKGLYILLLINAQQINTSKAYVKVGIDDLIDMSSDSDDIRTINNQRKIILTILNKLKERGIVSDKIVDNKLTTCINVNYTPFTQIYLVSALDMLSKLKVRSIKRALRNIAIYGFVVASAGADNTPHAHIYVNGLYYMSKHMSIPYETLRKNIDYLVDRQILARRVRVTKDKRKHTLLTTYTELDIQQLDNYVNSVFGKQPKQQQQQKEQNQETPKLVDDDSDNTPAETDKIIQNSNSYLEKVAKYLRFNPSETAGALKIVNSWKRTWGEDVVLRALEVKKYKIAEFIPKSDMHMINWVNRLIENEDGFARAKNGLDNFNRVEKLREQGKIVEDKDMPMTQIDLDTPDPNYQRQGGIAKDASEPIEEYDDDIDLDKLADEVFGI</sequence>
<evidence type="ECO:0000256" key="1">
    <source>
        <dbReference type="SAM" id="MobiDB-lite"/>
    </source>
</evidence>
<comment type="caution">
    <text evidence="2">The sequence shown here is derived from an EMBL/GenBank/DDBJ whole genome shotgun (WGS) entry which is preliminary data.</text>
</comment>
<evidence type="ECO:0000313" key="2">
    <source>
        <dbReference type="EMBL" id="GET05405.1"/>
    </source>
</evidence>
<proteinExistence type="predicted"/>